<dbReference type="InterPro" id="IPR046341">
    <property type="entry name" value="SET_dom_sf"/>
</dbReference>
<feature type="domain" description="SET" evidence="2">
    <location>
        <begin position="140"/>
        <end position="293"/>
    </location>
</feature>
<dbReference type="SUPFAM" id="SSF82199">
    <property type="entry name" value="SET domain"/>
    <property type="match status" value="1"/>
</dbReference>
<dbReference type="Pfam" id="PF00856">
    <property type="entry name" value="SET"/>
    <property type="match status" value="1"/>
</dbReference>
<feature type="signal peptide" evidence="1">
    <location>
        <begin position="1"/>
        <end position="20"/>
    </location>
</feature>
<feature type="chain" id="PRO_5014989085" description="SET domain-containing protein" evidence="1">
    <location>
        <begin position="21"/>
        <end position="423"/>
    </location>
</feature>
<dbReference type="PANTHER" id="PTHR47332:SF6">
    <property type="entry name" value="SET DOMAIN-CONTAINING PROTEIN"/>
    <property type="match status" value="1"/>
</dbReference>
<sequence>MSNYLLALDLMLFLSIVAVASHVSNHNPLGLSISQQRVDAWSNSTNHLICEPYESPFFSASKRSVYKYDQVVPPSHLEPFRDGFYRSTCFQNPIPDEHPQEYCIFINPTINHGQGMVIVTPTKLFEDSLDQGLNLSDDPPSPRVLKVVPMPEKGGVGALAARKLQRGDDVDNARPIGLFPCVKAIWNTPFGRIIRRQAVDHLPLQTRAAVASLYGEGETQDEFISNAIEANMFTAILPADRSLYFGSVVLTPARLNHACRPNLVYYVDHDTQLLHLKAIQPIAEGEELTINYRSIELPREVRRADLKSLYGFNCTCSHCQMSAELGKISDQRLSQIRALRTRYLHQDPSFSSQDAEELVNLCKIEKVPWCITIANLFAAEIYNSLGKMQKVKEHAQEAKIMGLLLAGPSGTYYNNPAQDIQGL</sequence>
<dbReference type="CDD" id="cd20071">
    <property type="entry name" value="SET_SMYD"/>
    <property type="match status" value="1"/>
</dbReference>
<evidence type="ECO:0000259" key="2">
    <source>
        <dbReference type="PROSITE" id="PS50280"/>
    </source>
</evidence>
<dbReference type="Proteomes" id="UP000235392">
    <property type="component" value="Unassembled WGS sequence"/>
</dbReference>
<evidence type="ECO:0000256" key="1">
    <source>
        <dbReference type="SAM" id="SignalP"/>
    </source>
</evidence>
<dbReference type="Gene3D" id="2.170.270.10">
    <property type="entry name" value="SET domain"/>
    <property type="match status" value="1"/>
</dbReference>
<evidence type="ECO:0000313" key="4">
    <source>
        <dbReference type="Proteomes" id="UP000235392"/>
    </source>
</evidence>
<protein>
    <recommendedName>
        <fullName evidence="2">SET domain-containing protein</fullName>
    </recommendedName>
</protein>
<comment type="caution">
    <text evidence="3">The sequence shown here is derived from an EMBL/GenBank/DDBJ whole genome shotgun (WGS) entry which is preliminary data.</text>
</comment>
<dbReference type="AlphaFoldDB" id="A0A2N5TM66"/>
<evidence type="ECO:0000313" key="3">
    <source>
        <dbReference type="EMBL" id="PLW26583.1"/>
    </source>
</evidence>
<dbReference type="InterPro" id="IPR053185">
    <property type="entry name" value="SET_domain_protein"/>
</dbReference>
<dbReference type="PROSITE" id="PS50280">
    <property type="entry name" value="SET"/>
    <property type="match status" value="1"/>
</dbReference>
<dbReference type="InterPro" id="IPR001214">
    <property type="entry name" value="SET_dom"/>
</dbReference>
<gene>
    <name evidence="3" type="ORF">PCASD_20887</name>
</gene>
<dbReference type="PANTHER" id="PTHR47332">
    <property type="entry name" value="SET DOMAIN-CONTAINING PROTEIN 5"/>
    <property type="match status" value="1"/>
</dbReference>
<name>A0A2N5TM66_9BASI</name>
<dbReference type="EMBL" id="PGCI01000454">
    <property type="protein sequence ID" value="PLW26583.1"/>
    <property type="molecule type" value="Genomic_DNA"/>
</dbReference>
<accession>A0A2N5TM66</accession>
<organism evidence="3 4">
    <name type="scientific">Puccinia coronata f. sp. avenae</name>
    <dbReference type="NCBI Taxonomy" id="200324"/>
    <lineage>
        <taxon>Eukaryota</taxon>
        <taxon>Fungi</taxon>
        <taxon>Dikarya</taxon>
        <taxon>Basidiomycota</taxon>
        <taxon>Pucciniomycotina</taxon>
        <taxon>Pucciniomycetes</taxon>
        <taxon>Pucciniales</taxon>
        <taxon>Pucciniaceae</taxon>
        <taxon>Puccinia</taxon>
    </lineage>
</organism>
<reference evidence="3 4" key="1">
    <citation type="submission" date="2017-11" db="EMBL/GenBank/DDBJ databases">
        <title>De novo assembly and phasing of dikaryotic genomes from two isolates of Puccinia coronata f. sp. avenae, the causal agent of oat crown rust.</title>
        <authorList>
            <person name="Miller M.E."/>
            <person name="Zhang Y."/>
            <person name="Omidvar V."/>
            <person name="Sperschneider J."/>
            <person name="Schwessinger B."/>
            <person name="Raley C."/>
            <person name="Palmer J.M."/>
            <person name="Garnica D."/>
            <person name="Upadhyaya N."/>
            <person name="Rathjen J."/>
            <person name="Taylor J.M."/>
            <person name="Park R.F."/>
            <person name="Dodds P.N."/>
            <person name="Hirsch C.D."/>
            <person name="Kianian S.F."/>
            <person name="Figueroa M."/>
        </authorList>
    </citation>
    <scope>NUCLEOTIDE SEQUENCE [LARGE SCALE GENOMIC DNA]</scope>
    <source>
        <strain evidence="3">12SD80</strain>
    </source>
</reference>
<proteinExistence type="predicted"/>
<keyword evidence="1" id="KW-0732">Signal</keyword>